<dbReference type="EMBL" id="SOAW01000001">
    <property type="protein sequence ID" value="TDT32784.1"/>
    <property type="molecule type" value="Genomic_DNA"/>
</dbReference>
<dbReference type="Gene3D" id="1.10.600.10">
    <property type="entry name" value="Farnesyl Diphosphate Synthase"/>
    <property type="match status" value="1"/>
</dbReference>
<evidence type="ECO:0000256" key="2">
    <source>
        <dbReference type="ARBA" id="ARBA00006706"/>
    </source>
</evidence>
<accession>A0A4R7J6C2</accession>
<dbReference type="InterPro" id="IPR033749">
    <property type="entry name" value="Polyprenyl_synt_CS"/>
</dbReference>
<evidence type="ECO:0000256" key="4">
    <source>
        <dbReference type="ARBA" id="ARBA00022723"/>
    </source>
</evidence>
<dbReference type="PANTHER" id="PTHR12001">
    <property type="entry name" value="GERANYLGERANYL PYROPHOSPHATE SYNTHASE"/>
    <property type="match status" value="1"/>
</dbReference>
<organism evidence="7 8">
    <name type="scientific">Naumannella halotolerans</name>
    <dbReference type="NCBI Taxonomy" id="993414"/>
    <lineage>
        <taxon>Bacteria</taxon>
        <taxon>Bacillati</taxon>
        <taxon>Actinomycetota</taxon>
        <taxon>Actinomycetes</taxon>
        <taxon>Propionibacteriales</taxon>
        <taxon>Propionibacteriaceae</taxon>
        <taxon>Naumannella</taxon>
    </lineage>
</organism>
<evidence type="ECO:0000256" key="5">
    <source>
        <dbReference type="ARBA" id="ARBA00022842"/>
    </source>
</evidence>
<dbReference type="PROSITE" id="PS00444">
    <property type="entry name" value="POLYPRENYL_SYNTHASE_2"/>
    <property type="match status" value="1"/>
</dbReference>
<reference evidence="7 8" key="1">
    <citation type="submission" date="2019-03" db="EMBL/GenBank/DDBJ databases">
        <title>Genomic Encyclopedia of Archaeal and Bacterial Type Strains, Phase II (KMG-II): from individual species to whole genera.</title>
        <authorList>
            <person name="Goeker M."/>
        </authorList>
    </citation>
    <scope>NUCLEOTIDE SEQUENCE [LARGE SCALE GENOMIC DNA]</scope>
    <source>
        <strain evidence="7 8">DSM 24323</strain>
    </source>
</reference>
<dbReference type="InterPro" id="IPR000092">
    <property type="entry name" value="Polyprenyl_synt"/>
</dbReference>
<gene>
    <name evidence="7" type="ORF">CLV29_0372</name>
</gene>
<dbReference type="PANTHER" id="PTHR12001:SF85">
    <property type="entry name" value="SHORT CHAIN ISOPRENYL DIPHOSPHATE SYNTHASE"/>
    <property type="match status" value="1"/>
</dbReference>
<proteinExistence type="inferred from homology"/>
<dbReference type="RefSeq" id="WP_208292716.1">
    <property type="nucleotide sequence ID" value="NZ_SOAW01000001.1"/>
</dbReference>
<dbReference type="SFLD" id="SFLDS00005">
    <property type="entry name" value="Isoprenoid_Synthase_Type_I"/>
    <property type="match status" value="1"/>
</dbReference>
<dbReference type="GO" id="GO:0046872">
    <property type="term" value="F:metal ion binding"/>
    <property type="evidence" value="ECO:0007669"/>
    <property type="project" value="UniProtKB-KW"/>
</dbReference>
<evidence type="ECO:0000313" key="8">
    <source>
        <dbReference type="Proteomes" id="UP000295371"/>
    </source>
</evidence>
<dbReference type="SUPFAM" id="SSF48576">
    <property type="entry name" value="Terpenoid synthases"/>
    <property type="match status" value="1"/>
</dbReference>
<comment type="similarity">
    <text evidence="2 6">Belongs to the FPP/GGPP synthase family.</text>
</comment>
<dbReference type="Proteomes" id="UP000295371">
    <property type="component" value="Unassembled WGS sequence"/>
</dbReference>
<dbReference type="GO" id="GO:0004659">
    <property type="term" value="F:prenyltransferase activity"/>
    <property type="evidence" value="ECO:0007669"/>
    <property type="project" value="InterPro"/>
</dbReference>
<comment type="caution">
    <text evidence="7">The sequence shown here is derived from an EMBL/GenBank/DDBJ whole genome shotgun (WGS) entry which is preliminary data.</text>
</comment>
<keyword evidence="3 6" id="KW-0808">Transferase</keyword>
<dbReference type="InterPro" id="IPR008949">
    <property type="entry name" value="Isoprenoid_synthase_dom_sf"/>
</dbReference>
<protein>
    <submittedName>
        <fullName evidence="7">Geranylgeranyl diphosphate synthase type I</fullName>
    </submittedName>
</protein>
<dbReference type="PROSITE" id="PS00723">
    <property type="entry name" value="POLYPRENYL_SYNTHASE_1"/>
    <property type="match status" value="1"/>
</dbReference>
<keyword evidence="4" id="KW-0479">Metal-binding</keyword>
<evidence type="ECO:0000256" key="3">
    <source>
        <dbReference type="ARBA" id="ARBA00022679"/>
    </source>
</evidence>
<comment type="cofactor">
    <cofactor evidence="1">
        <name>Mg(2+)</name>
        <dbReference type="ChEBI" id="CHEBI:18420"/>
    </cofactor>
</comment>
<sequence length="368" mass="38907">MDTRELALDPNYPAGPAVRDAVGLQIADFLAARGPELDAMEPRAGELLRQASVFGAGGKRLRPAFCLWGWVAATGDLRAAEPLVAAAASLDLLHLSALVHDDVMDESELRRGRPASHKQFEELHRAAGLAGDPELFGRAGAILLGDLLLMWSVQMLHTRGPAAQVLAPALPLLERMRTEVTVGQYLDVLAQATPLDDPATVAELLPLAERVLEFKTASYTVVRPLQFGAALGGAEESLLNALAEYALPLGRAFQLRDDLLGVFGDEQLTGKPAGDDLREGKRTALLAHALAGAAPADREELAAQIGRADLDLDLTRSLIVGSGAVERVESMITENAAAALEALSRAGLGEDAETGLTVLVDAAINRVH</sequence>
<evidence type="ECO:0000256" key="6">
    <source>
        <dbReference type="RuleBase" id="RU004466"/>
    </source>
</evidence>
<name>A0A4R7J6C2_9ACTN</name>
<dbReference type="GO" id="GO:0008299">
    <property type="term" value="P:isoprenoid biosynthetic process"/>
    <property type="evidence" value="ECO:0007669"/>
    <property type="project" value="InterPro"/>
</dbReference>
<evidence type="ECO:0000256" key="1">
    <source>
        <dbReference type="ARBA" id="ARBA00001946"/>
    </source>
</evidence>
<keyword evidence="8" id="KW-1185">Reference proteome</keyword>
<dbReference type="Pfam" id="PF00348">
    <property type="entry name" value="polyprenyl_synt"/>
    <property type="match status" value="1"/>
</dbReference>
<dbReference type="CDD" id="cd00685">
    <property type="entry name" value="Trans_IPPS_HT"/>
    <property type="match status" value="1"/>
</dbReference>
<dbReference type="AlphaFoldDB" id="A0A4R7J6C2"/>
<keyword evidence="5" id="KW-0460">Magnesium</keyword>
<evidence type="ECO:0000313" key="7">
    <source>
        <dbReference type="EMBL" id="TDT32784.1"/>
    </source>
</evidence>